<name>A0AAD4DGN4_9FUNG</name>
<keyword evidence="3" id="KW-1185">Reference proteome</keyword>
<dbReference type="SUPFAM" id="SSF52047">
    <property type="entry name" value="RNI-like"/>
    <property type="match status" value="1"/>
</dbReference>
<evidence type="ECO:0008006" key="4">
    <source>
        <dbReference type="Google" id="ProtNLM"/>
    </source>
</evidence>
<evidence type="ECO:0000313" key="3">
    <source>
        <dbReference type="Proteomes" id="UP001194580"/>
    </source>
</evidence>
<evidence type="ECO:0000313" key="2">
    <source>
        <dbReference type="EMBL" id="KAG0276383.1"/>
    </source>
</evidence>
<comment type="caution">
    <text evidence="2">The sequence shown here is derived from an EMBL/GenBank/DDBJ whole genome shotgun (WGS) entry which is preliminary data.</text>
</comment>
<dbReference type="AlphaFoldDB" id="A0AAD4DGN4"/>
<feature type="compositionally biased region" description="Low complexity" evidence="1">
    <location>
        <begin position="116"/>
        <end position="125"/>
    </location>
</feature>
<evidence type="ECO:0000256" key="1">
    <source>
        <dbReference type="SAM" id="MobiDB-lite"/>
    </source>
</evidence>
<dbReference type="EMBL" id="JAAAIL010000377">
    <property type="protein sequence ID" value="KAG0276383.1"/>
    <property type="molecule type" value="Genomic_DNA"/>
</dbReference>
<feature type="region of interest" description="Disordered" evidence="1">
    <location>
        <begin position="106"/>
        <end position="125"/>
    </location>
</feature>
<gene>
    <name evidence="2" type="ORF">BGZ95_007608</name>
</gene>
<dbReference type="Proteomes" id="UP001194580">
    <property type="component" value="Unassembled WGS sequence"/>
</dbReference>
<dbReference type="Gene3D" id="3.80.10.10">
    <property type="entry name" value="Ribonuclease Inhibitor"/>
    <property type="match status" value="1"/>
</dbReference>
<proteinExistence type="predicted"/>
<reference evidence="2" key="1">
    <citation type="journal article" date="2020" name="Fungal Divers.">
        <title>Resolving the Mortierellaceae phylogeny through synthesis of multi-gene phylogenetics and phylogenomics.</title>
        <authorList>
            <person name="Vandepol N."/>
            <person name="Liber J."/>
            <person name="Desiro A."/>
            <person name="Na H."/>
            <person name="Kennedy M."/>
            <person name="Barry K."/>
            <person name="Grigoriev I.V."/>
            <person name="Miller A.N."/>
            <person name="O'Donnell K."/>
            <person name="Stajich J.E."/>
            <person name="Bonito G."/>
        </authorList>
    </citation>
    <scope>NUCLEOTIDE SEQUENCE</scope>
    <source>
        <strain evidence="2">NRRL 28262</strain>
    </source>
</reference>
<protein>
    <recommendedName>
        <fullName evidence="4">F-box domain-containing protein</fullName>
    </recommendedName>
</protein>
<dbReference type="InterPro" id="IPR032675">
    <property type="entry name" value="LRR_dom_sf"/>
</dbReference>
<sequence length="818" mass="92989">MDRLSRLPLECLYQILQTFAHDDNSAPLAALLQTNRHLAAVAISILYDEPYRFTPNIFKSREYNLNRLIMPVTRRIPTRALLESLPPSTVLPKVLSLGLGSIDGTASDSGALPTRSKSPTPSEASSAASPLNYLAHIRHLHQQDWIIGLDQLWKWHQAPPGVMDYILSQEFKTMCECLDLRDIFFTFEPDQSEEQSNSQSFYRILFYREANWALANPILEQLQSLSIPLLDVERYMEPSVMRRMGKLEHVHFVTGYYLKSVYQRYGEDSEEWKSRGGELREPMLQFVEEHIRWHGGVIREVTISERGYWAGSEVRENCPETIQMEIYRLLPASVKPTSLTKTTSMLQFLAHPVETDLSKVVELDSLQLETRVAKYTFIDNRHAIQRCRSLRKIRTTSLGEGFFKWALEEKRLAEQVGCAVNGSCGQGLLWMEEDAAETALKSPEYWRQGLIPLEEVDIQDSFVSSTNEVDDIAIAFSNTLKNFEIIRFEAPDSPGPSRMYVGKNWVDLPALTHLSLVSYAGQMEIDQHLLAHCPNLVSLNLKDGTLEYRHEDIGTHLPVHLSLLESLTLQGLPALIFHPATLHSTPRLTELSVTAITYDSWEADFDAFSYLTMNSVFIDPNCFIPPVEDLDRCDSTPNPTMGWTWDWDLPCLVSLTLSSEFAYLFDFRFLQHSPALQTLDLNMQTTTSSHTRTISYVDMYDPEGMQMIVLPSMTKLQLLGPWVFANASIASQFVTGMFPNLESLSSVGWIGLSLAEMIHLVKTMAKPVMELVLDLEMATKEELVELGLFELPRSSRGDEIDMEKFKTIVTSKRGRHAL</sequence>
<accession>A0AAD4DGN4</accession>
<organism evidence="2 3">
    <name type="scientific">Linnemannia exigua</name>
    <dbReference type="NCBI Taxonomy" id="604196"/>
    <lineage>
        <taxon>Eukaryota</taxon>
        <taxon>Fungi</taxon>
        <taxon>Fungi incertae sedis</taxon>
        <taxon>Mucoromycota</taxon>
        <taxon>Mortierellomycotina</taxon>
        <taxon>Mortierellomycetes</taxon>
        <taxon>Mortierellales</taxon>
        <taxon>Mortierellaceae</taxon>
        <taxon>Linnemannia</taxon>
    </lineage>
</organism>